<dbReference type="InterPro" id="IPR018517">
    <property type="entry name" value="tRNA_hU_synthase_CS"/>
</dbReference>
<comment type="catalytic activity">
    <reaction evidence="12">
        <text>5,6-dihydrouridine(16) in tRNA + NAD(+) = uridine(16) in tRNA + NADH + H(+)</text>
        <dbReference type="Rhea" id="RHEA:53380"/>
        <dbReference type="Rhea" id="RHEA-COMP:13543"/>
        <dbReference type="Rhea" id="RHEA-COMP:13544"/>
        <dbReference type="ChEBI" id="CHEBI:15378"/>
        <dbReference type="ChEBI" id="CHEBI:57540"/>
        <dbReference type="ChEBI" id="CHEBI:57945"/>
        <dbReference type="ChEBI" id="CHEBI:65315"/>
        <dbReference type="ChEBI" id="CHEBI:74443"/>
        <dbReference type="EC" id="1.3.1.88"/>
    </reaction>
    <physiologicalReaction direction="right-to-left" evidence="12">
        <dbReference type="Rhea" id="RHEA:53382"/>
    </physiologicalReaction>
</comment>
<evidence type="ECO:0000256" key="13">
    <source>
        <dbReference type="ARBA" id="ARBA00049467"/>
    </source>
</evidence>
<keyword evidence="6" id="KW-0560">Oxidoreductase</keyword>
<keyword evidence="4" id="KW-0819">tRNA processing</keyword>
<dbReference type="Pfam" id="PF01207">
    <property type="entry name" value="Dus"/>
    <property type="match status" value="1"/>
</dbReference>
<evidence type="ECO:0000256" key="12">
    <source>
        <dbReference type="ARBA" id="ARBA00048934"/>
    </source>
</evidence>
<evidence type="ECO:0000256" key="2">
    <source>
        <dbReference type="ARBA" id="ARBA00022630"/>
    </source>
</evidence>
<comment type="catalytic activity">
    <reaction evidence="13">
        <text>5,6-dihydrouridine(17) in tRNA + NADP(+) = uridine(17) in tRNA + NADPH + H(+)</text>
        <dbReference type="Rhea" id="RHEA:53368"/>
        <dbReference type="Rhea" id="RHEA-COMP:13541"/>
        <dbReference type="Rhea" id="RHEA-COMP:13542"/>
        <dbReference type="ChEBI" id="CHEBI:15378"/>
        <dbReference type="ChEBI" id="CHEBI:57783"/>
        <dbReference type="ChEBI" id="CHEBI:58349"/>
        <dbReference type="ChEBI" id="CHEBI:65315"/>
        <dbReference type="ChEBI" id="CHEBI:74443"/>
        <dbReference type="EC" id="1.3.1.88"/>
    </reaction>
    <physiologicalReaction direction="right-to-left" evidence="13">
        <dbReference type="Rhea" id="RHEA:53370"/>
    </physiologicalReaction>
</comment>
<keyword evidence="5" id="KW-0521">NADP</keyword>
<feature type="domain" description="DUS-like FMN-binding" evidence="14">
    <location>
        <begin position="65"/>
        <end position="285"/>
    </location>
</feature>
<dbReference type="GO" id="GO:0050660">
    <property type="term" value="F:flavin adenine dinucleotide binding"/>
    <property type="evidence" value="ECO:0007669"/>
    <property type="project" value="InterPro"/>
</dbReference>
<name>A0A1D2A550_AUXPR</name>
<dbReference type="AlphaFoldDB" id="A0A1D2A550"/>
<evidence type="ECO:0000256" key="7">
    <source>
        <dbReference type="ARBA" id="ARBA00023027"/>
    </source>
</evidence>
<evidence type="ECO:0000256" key="9">
    <source>
        <dbReference type="ARBA" id="ARBA00038890"/>
    </source>
</evidence>
<dbReference type="GO" id="GO:0017150">
    <property type="term" value="F:tRNA dihydrouridine synthase activity"/>
    <property type="evidence" value="ECO:0007669"/>
    <property type="project" value="InterPro"/>
</dbReference>
<dbReference type="CDD" id="cd02801">
    <property type="entry name" value="DUS_like_FMN"/>
    <property type="match status" value="1"/>
</dbReference>
<comment type="cofactor">
    <cofactor evidence="1">
        <name>FMN</name>
        <dbReference type="ChEBI" id="CHEBI:58210"/>
    </cofactor>
</comment>
<evidence type="ECO:0000256" key="3">
    <source>
        <dbReference type="ARBA" id="ARBA00022643"/>
    </source>
</evidence>
<gene>
    <name evidence="15" type="ORF">g.49049</name>
</gene>
<reference evidence="15" key="1">
    <citation type="submission" date="2015-08" db="EMBL/GenBank/DDBJ databases">
        <authorList>
            <person name="Babu N.S."/>
            <person name="Beckwith C.J."/>
            <person name="Beseler K.G."/>
            <person name="Brison A."/>
            <person name="Carone J.V."/>
            <person name="Caskin T.P."/>
            <person name="Diamond M."/>
            <person name="Durham M.E."/>
            <person name="Foxe J.M."/>
            <person name="Go M."/>
            <person name="Henderson B.A."/>
            <person name="Jones I.B."/>
            <person name="McGettigan J.A."/>
            <person name="Micheletti S.J."/>
            <person name="Nasrallah M.E."/>
            <person name="Ortiz D."/>
            <person name="Piller C.R."/>
            <person name="Privatt S.R."/>
            <person name="Schneider S.L."/>
            <person name="Sharp S."/>
            <person name="Smith T.C."/>
            <person name="Stanton J.D."/>
            <person name="Ullery H.E."/>
            <person name="Wilson R.J."/>
            <person name="Serrano M.G."/>
            <person name="Buck G."/>
            <person name="Lee V."/>
            <person name="Wang Y."/>
            <person name="Carvalho R."/>
            <person name="Voegtly L."/>
            <person name="Shi R."/>
            <person name="Duckworth R."/>
            <person name="Johnson A."/>
            <person name="Loviza R."/>
            <person name="Walstead R."/>
            <person name="Shah Z."/>
            <person name="Kiflezghi M."/>
            <person name="Wade K."/>
            <person name="Ball S.L."/>
            <person name="Bradley K.W."/>
            <person name="Asai D.J."/>
            <person name="Bowman C.A."/>
            <person name="Russell D.A."/>
            <person name="Pope W.H."/>
            <person name="Jacobs-Sera D."/>
            <person name="Hendrix R.W."/>
            <person name="Hatfull G.F."/>
        </authorList>
    </citation>
    <scope>NUCLEOTIDE SEQUENCE</scope>
</reference>
<evidence type="ECO:0000256" key="11">
    <source>
        <dbReference type="ARBA" id="ARBA00047652"/>
    </source>
</evidence>
<comment type="similarity">
    <text evidence="8">Belongs to the Dus family. Dus1 subfamily.</text>
</comment>
<dbReference type="InterPro" id="IPR035587">
    <property type="entry name" value="DUS-like_FMN-bd"/>
</dbReference>
<sequence>MLGCNRLLPGPFALFSPRIGSRTRLNPLYSRPMGSHSHFNPPVEVPQAEGAWEWFRGMGSPQFWVAPMVDQSELAFRMLCRRYGCTAAYTPMLHARLFLEGRAYRAEHFTTCDADRPLLAQFCANDPDTLLHAARLVEDQVDAVDLNLGCPQRIARRGRYGAFLMDDLPLVESLVRALAGGLTRARVTVKIRRFDEVGRTVAYAAALERAGASLVAVHARTREQKTAAAVRADWAHIAAVKAALRVPVLANGNVRSLADARACMRDTGADGVLSAEPLLADPGLFWGRRGEPGGDGGPTEGCRLLLEYLDLCDAYPAPFRMVKAHAFRMLGPWLAEHTDVRDELNRGPDLCNERVRELTMELVDRIEECGRDAPIPKISAKKLAAMEAEAARAAAIAEQAREAEGLAELGVVSAAAETVH</sequence>
<evidence type="ECO:0000256" key="10">
    <source>
        <dbReference type="ARBA" id="ARBA00047287"/>
    </source>
</evidence>
<comment type="catalytic activity">
    <reaction evidence="11">
        <text>5,6-dihydrouridine(16) in tRNA + NADP(+) = uridine(16) in tRNA + NADPH + H(+)</text>
        <dbReference type="Rhea" id="RHEA:53376"/>
        <dbReference type="Rhea" id="RHEA-COMP:13543"/>
        <dbReference type="Rhea" id="RHEA-COMP:13544"/>
        <dbReference type="ChEBI" id="CHEBI:15378"/>
        <dbReference type="ChEBI" id="CHEBI:57783"/>
        <dbReference type="ChEBI" id="CHEBI:58349"/>
        <dbReference type="ChEBI" id="CHEBI:65315"/>
        <dbReference type="ChEBI" id="CHEBI:74443"/>
        <dbReference type="EC" id="1.3.1.88"/>
    </reaction>
    <physiologicalReaction direction="right-to-left" evidence="11">
        <dbReference type="Rhea" id="RHEA:53378"/>
    </physiologicalReaction>
</comment>
<evidence type="ECO:0000256" key="1">
    <source>
        <dbReference type="ARBA" id="ARBA00001917"/>
    </source>
</evidence>
<dbReference type="PANTHER" id="PTHR11082">
    <property type="entry name" value="TRNA-DIHYDROURIDINE SYNTHASE"/>
    <property type="match status" value="1"/>
</dbReference>
<dbReference type="InterPro" id="IPR013785">
    <property type="entry name" value="Aldolase_TIM"/>
</dbReference>
<comment type="catalytic activity">
    <reaction evidence="10">
        <text>5,6-dihydrouridine(17) in tRNA + NAD(+) = uridine(17) in tRNA + NADH + H(+)</text>
        <dbReference type="Rhea" id="RHEA:53372"/>
        <dbReference type="Rhea" id="RHEA-COMP:13541"/>
        <dbReference type="Rhea" id="RHEA-COMP:13542"/>
        <dbReference type="ChEBI" id="CHEBI:15378"/>
        <dbReference type="ChEBI" id="CHEBI:57540"/>
        <dbReference type="ChEBI" id="CHEBI:57945"/>
        <dbReference type="ChEBI" id="CHEBI:65315"/>
        <dbReference type="ChEBI" id="CHEBI:74443"/>
        <dbReference type="EC" id="1.3.1.88"/>
    </reaction>
    <physiologicalReaction direction="right-to-left" evidence="10">
        <dbReference type="Rhea" id="RHEA:53374"/>
    </physiologicalReaction>
</comment>
<organism evidence="15">
    <name type="scientific">Auxenochlorella protothecoides</name>
    <name type="common">Green microalga</name>
    <name type="synonym">Chlorella protothecoides</name>
    <dbReference type="NCBI Taxonomy" id="3075"/>
    <lineage>
        <taxon>Eukaryota</taxon>
        <taxon>Viridiplantae</taxon>
        <taxon>Chlorophyta</taxon>
        <taxon>core chlorophytes</taxon>
        <taxon>Trebouxiophyceae</taxon>
        <taxon>Chlorellales</taxon>
        <taxon>Chlorellaceae</taxon>
        <taxon>Auxenochlorella</taxon>
    </lineage>
</organism>
<evidence type="ECO:0000256" key="8">
    <source>
        <dbReference type="ARBA" id="ARBA00038313"/>
    </source>
</evidence>
<keyword evidence="7" id="KW-0520">NAD</keyword>
<keyword evidence="2" id="KW-0285">Flavoprotein</keyword>
<evidence type="ECO:0000259" key="14">
    <source>
        <dbReference type="Pfam" id="PF01207"/>
    </source>
</evidence>
<dbReference type="SUPFAM" id="SSF51395">
    <property type="entry name" value="FMN-linked oxidoreductases"/>
    <property type="match status" value="1"/>
</dbReference>
<dbReference type="EMBL" id="GDKF01004305">
    <property type="protein sequence ID" value="JAT74317.1"/>
    <property type="molecule type" value="Transcribed_RNA"/>
</dbReference>
<proteinExistence type="inferred from homology"/>
<protein>
    <recommendedName>
        <fullName evidence="9">tRNA-dihydrouridine(16/17) synthase [NAD(P)(+)]</fullName>
        <ecNumber evidence="9">1.3.1.88</ecNumber>
    </recommendedName>
</protein>
<evidence type="ECO:0000256" key="5">
    <source>
        <dbReference type="ARBA" id="ARBA00022857"/>
    </source>
</evidence>
<evidence type="ECO:0000256" key="4">
    <source>
        <dbReference type="ARBA" id="ARBA00022694"/>
    </source>
</evidence>
<keyword evidence="3" id="KW-0288">FMN</keyword>
<dbReference type="EC" id="1.3.1.88" evidence="9"/>
<accession>A0A1D2A550</accession>
<evidence type="ECO:0000313" key="15">
    <source>
        <dbReference type="EMBL" id="JAT74317.1"/>
    </source>
</evidence>
<dbReference type="Gene3D" id="3.20.20.70">
    <property type="entry name" value="Aldolase class I"/>
    <property type="match status" value="1"/>
</dbReference>
<dbReference type="PROSITE" id="PS01136">
    <property type="entry name" value="UPF0034"/>
    <property type="match status" value="1"/>
</dbReference>
<evidence type="ECO:0000256" key="6">
    <source>
        <dbReference type="ARBA" id="ARBA00023002"/>
    </source>
</evidence>
<dbReference type="PANTHER" id="PTHR11082:SF5">
    <property type="entry name" value="TRNA-DIHYDROURIDINE(16_17) SYNTHASE [NAD(P)(+)]-LIKE"/>
    <property type="match status" value="1"/>
</dbReference>